<dbReference type="InterPro" id="IPR029068">
    <property type="entry name" value="Glyas_Bleomycin-R_OHBP_Dase"/>
</dbReference>
<feature type="domain" description="VOC" evidence="1">
    <location>
        <begin position="2"/>
        <end position="128"/>
    </location>
</feature>
<evidence type="ECO:0000259" key="1">
    <source>
        <dbReference type="PROSITE" id="PS51819"/>
    </source>
</evidence>
<protein>
    <submittedName>
        <fullName evidence="2">VOC family protein</fullName>
    </submittedName>
</protein>
<proteinExistence type="predicted"/>
<dbReference type="AlphaFoldDB" id="A0AAW4X2J1"/>
<dbReference type="RefSeq" id="WP_229346685.1">
    <property type="nucleotide sequence ID" value="NZ_JAJFAT010000025.1"/>
</dbReference>
<reference evidence="2 3" key="1">
    <citation type="submission" date="2021-10" db="EMBL/GenBank/DDBJ databases">
        <authorList>
            <person name="Grouzdev D.S."/>
            <person name="Pantiukh K.S."/>
            <person name="Krutkina M.S."/>
        </authorList>
    </citation>
    <scope>NUCLEOTIDE SEQUENCE [LARGE SCALE GENOMIC DNA]</scope>
    <source>
        <strain evidence="2 3">Z-7514</strain>
    </source>
</reference>
<name>A0AAW4X2J1_9FIRM</name>
<evidence type="ECO:0000313" key="2">
    <source>
        <dbReference type="EMBL" id="MCC3145985.1"/>
    </source>
</evidence>
<gene>
    <name evidence="2" type="ORF">LJ207_11735</name>
</gene>
<dbReference type="Gene3D" id="3.10.180.10">
    <property type="entry name" value="2,3-Dihydroxybiphenyl 1,2-Dioxygenase, domain 1"/>
    <property type="match status" value="1"/>
</dbReference>
<dbReference type="Pfam" id="PF00903">
    <property type="entry name" value="Glyoxalase"/>
    <property type="match status" value="1"/>
</dbReference>
<dbReference type="InterPro" id="IPR051332">
    <property type="entry name" value="Fosfomycin_Res_Enzymes"/>
</dbReference>
<accession>A0AAW4X2J1</accession>
<sequence length="128" mass="14807">MKIEHIAIWTNNLENLREFYCKYFEAKSSEKYTNQKSGFESYFLAFEEGCRLEIMRMPVTEERDIQAKSIVGLAHFAISVGSKENVIKLTERFKEDGYKVLSEPRTTGDGYYEGVISDPDGNRVEITE</sequence>
<dbReference type="Proteomes" id="UP001199296">
    <property type="component" value="Unassembled WGS sequence"/>
</dbReference>
<organism evidence="2 3">
    <name type="scientific">Halanaerobium polyolivorans</name>
    <dbReference type="NCBI Taxonomy" id="2886943"/>
    <lineage>
        <taxon>Bacteria</taxon>
        <taxon>Bacillati</taxon>
        <taxon>Bacillota</taxon>
        <taxon>Clostridia</taxon>
        <taxon>Halanaerobiales</taxon>
        <taxon>Halanaerobiaceae</taxon>
        <taxon>Halanaerobium</taxon>
    </lineage>
</organism>
<dbReference type="InterPro" id="IPR004360">
    <property type="entry name" value="Glyas_Fos-R_dOase_dom"/>
</dbReference>
<dbReference type="InterPro" id="IPR037523">
    <property type="entry name" value="VOC_core"/>
</dbReference>
<keyword evidence="3" id="KW-1185">Reference proteome</keyword>
<dbReference type="EMBL" id="JAJFAT010000025">
    <property type="protein sequence ID" value="MCC3145985.1"/>
    <property type="molecule type" value="Genomic_DNA"/>
</dbReference>
<dbReference type="PANTHER" id="PTHR36113:SF1">
    <property type="entry name" value="GLYOXALASE_BLEOMYCIN RESISTANCE PROTEIN_DIOXYGENASE"/>
    <property type="match status" value="1"/>
</dbReference>
<comment type="caution">
    <text evidence="2">The sequence shown here is derived from an EMBL/GenBank/DDBJ whole genome shotgun (WGS) entry which is preliminary data.</text>
</comment>
<dbReference type="PROSITE" id="PS51819">
    <property type="entry name" value="VOC"/>
    <property type="match status" value="1"/>
</dbReference>
<dbReference type="SUPFAM" id="SSF54593">
    <property type="entry name" value="Glyoxalase/Bleomycin resistance protein/Dihydroxybiphenyl dioxygenase"/>
    <property type="match status" value="1"/>
</dbReference>
<dbReference type="PANTHER" id="PTHR36113">
    <property type="entry name" value="LYASE, PUTATIVE-RELATED-RELATED"/>
    <property type="match status" value="1"/>
</dbReference>
<evidence type="ECO:0000313" key="3">
    <source>
        <dbReference type="Proteomes" id="UP001199296"/>
    </source>
</evidence>